<name>A0A212K2T3_9PROT</name>
<dbReference type="SUPFAM" id="SSF53067">
    <property type="entry name" value="Actin-like ATPase domain"/>
    <property type="match status" value="1"/>
</dbReference>
<accession>A0A212K2T3</accession>
<dbReference type="InterPro" id="IPR031730">
    <property type="entry name" value="Carbam_trans_C"/>
</dbReference>
<dbReference type="InterPro" id="IPR051338">
    <property type="entry name" value="NodU/CmcH_Carbamoyltrnsfr"/>
</dbReference>
<feature type="domain" description="Carbamoyltransferase" evidence="2">
    <location>
        <begin position="94"/>
        <end position="308"/>
    </location>
</feature>
<dbReference type="InterPro" id="IPR043129">
    <property type="entry name" value="ATPase_NBD"/>
</dbReference>
<proteinExistence type="inferred from homology"/>
<dbReference type="EMBL" id="FLUO01000001">
    <property type="protein sequence ID" value="SBW06009.1"/>
    <property type="molecule type" value="Genomic_DNA"/>
</dbReference>
<evidence type="ECO:0000259" key="2">
    <source>
        <dbReference type="Pfam" id="PF02543"/>
    </source>
</evidence>
<dbReference type="PANTHER" id="PTHR34847">
    <property type="entry name" value="NODULATION PROTEIN U"/>
    <property type="match status" value="1"/>
</dbReference>
<dbReference type="AlphaFoldDB" id="A0A212K2T3"/>
<gene>
    <name evidence="4" type="ORF">KL86APRO_12053</name>
</gene>
<dbReference type="Gene3D" id="3.90.870.20">
    <property type="entry name" value="Carbamoyltransferase, C-terminal domain"/>
    <property type="match status" value="1"/>
</dbReference>
<dbReference type="Pfam" id="PF02543">
    <property type="entry name" value="Carbam_trans_N"/>
    <property type="match status" value="2"/>
</dbReference>
<evidence type="ECO:0000313" key="4">
    <source>
        <dbReference type="EMBL" id="SBW06009.1"/>
    </source>
</evidence>
<evidence type="ECO:0000259" key="3">
    <source>
        <dbReference type="Pfam" id="PF16861"/>
    </source>
</evidence>
<comment type="similarity">
    <text evidence="1">Belongs to the NodU/CmcH family.</text>
</comment>
<dbReference type="GO" id="GO:0003824">
    <property type="term" value="F:catalytic activity"/>
    <property type="evidence" value="ECO:0007669"/>
    <property type="project" value="InterPro"/>
</dbReference>
<sequence>MRVLGISAYSRDSAVALVEDGRVVAAAQEERFSRRKFEPGFPAAALRYCLDAGGCTLAAVDRVVFAAAREPVALRRALRSADAAFDPGRLGCLDRHFAHAAAGFYPSPFEAAAVLTIDGGGGTSIGFGEGAHLAAVRTLDPSASLARLYSAFADYLGFRIGSGEYKMMGLAPYGDPGYAGPIRDRFVEISADGGFRLAAGMFDDGGRGPTLRAALTALFGRPPRYPDAEPPSGFHADVAASIQAVAEEIVLGLARAARCETGADALCLSGEVALNCAANGRVLREAGFGAVWAPPAPGDAGAALGAALAGFHLDLRGVRDPSCGDALNGGGLGPEFGDDEIARRLAACGARFAVLPEADLIAATADALAAGRCVGWMQGRMEFGPRALGSRSILCDPRLPDARLRLNRDVKLRERFRPFAPSVLREDADAWFALDADAPYMSFVAPVRAAALPAVTHVDGSARVQTVGAGAPPRFRALLRRFKDLTGCGVLVNTSFNVRGEPIVRTPEDAFRCFMGTGIEVLAAGSCLLDKAAQTAALDPGYGARFARD</sequence>
<dbReference type="Pfam" id="PF16861">
    <property type="entry name" value="Carbam_trans_C"/>
    <property type="match status" value="1"/>
</dbReference>
<feature type="domain" description="Carbamoyltransferase C-terminal" evidence="3">
    <location>
        <begin position="365"/>
        <end position="531"/>
    </location>
</feature>
<protein>
    <recommendedName>
        <fullName evidence="5">Carbamoyltransferase</fullName>
    </recommendedName>
</protein>
<dbReference type="Gene3D" id="3.30.420.40">
    <property type="match status" value="2"/>
</dbReference>
<dbReference type="InterPro" id="IPR003696">
    <property type="entry name" value="Carbtransf_dom"/>
</dbReference>
<evidence type="ECO:0000256" key="1">
    <source>
        <dbReference type="ARBA" id="ARBA00006129"/>
    </source>
</evidence>
<dbReference type="InterPro" id="IPR038152">
    <property type="entry name" value="Carbam_trans_C_sf"/>
</dbReference>
<reference evidence="4" key="1">
    <citation type="submission" date="2016-04" db="EMBL/GenBank/DDBJ databases">
        <authorList>
            <person name="Evans L.H."/>
            <person name="Alamgir A."/>
            <person name="Owens N."/>
            <person name="Weber N.D."/>
            <person name="Virtaneva K."/>
            <person name="Barbian K."/>
            <person name="Babar A."/>
            <person name="Rosenke K."/>
        </authorList>
    </citation>
    <scope>NUCLEOTIDE SEQUENCE</scope>
    <source>
        <strain evidence="4">86</strain>
    </source>
</reference>
<feature type="domain" description="Carbamoyltransferase" evidence="2">
    <location>
        <begin position="2"/>
        <end position="67"/>
    </location>
</feature>
<dbReference type="PANTHER" id="PTHR34847:SF1">
    <property type="entry name" value="NODULATION PROTEIN U"/>
    <property type="match status" value="1"/>
</dbReference>
<dbReference type="CDD" id="cd24098">
    <property type="entry name" value="ASKHA_NBD_TobZ_N"/>
    <property type="match status" value="1"/>
</dbReference>
<evidence type="ECO:0008006" key="5">
    <source>
        <dbReference type="Google" id="ProtNLM"/>
    </source>
</evidence>
<organism evidence="4">
    <name type="scientific">uncultured Alphaproteobacteria bacterium</name>
    <dbReference type="NCBI Taxonomy" id="91750"/>
    <lineage>
        <taxon>Bacteria</taxon>
        <taxon>Pseudomonadati</taxon>
        <taxon>Pseudomonadota</taxon>
        <taxon>Alphaproteobacteria</taxon>
        <taxon>environmental samples</taxon>
    </lineage>
</organism>